<keyword evidence="10" id="KW-1015">Disulfide bond</keyword>
<accession>A0AAD5AEU2</accession>
<feature type="transmembrane region" description="Helical" evidence="18">
    <location>
        <begin position="108"/>
        <end position="131"/>
    </location>
</feature>
<evidence type="ECO:0000256" key="3">
    <source>
        <dbReference type="ARBA" id="ARBA00022475"/>
    </source>
</evidence>
<keyword evidence="3" id="KW-1003">Cell membrane</keyword>
<keyword evidence="6 17" id="KW-0812">Transmembrane</keyword>
<evidence type="ECO:0000256" key="11">
    <source>
        <dbReference type="ARBA" id="ARBA00023170"/>
    </source>
</evidence>
<dbReference type="PRINTS" id="PR00237">
    <property type="entry name" value="GPCRRHODOPSN"/>
</dbReference>
<dbReference type="Pfam" id="PF00001">
    <property type="entry name" value="7tm_1"/>
    <property type="match status" value="2"/>
</dbReference>
<evidence type="ECO:0000256" key="18">
    <source>
        <dbReference type="SAM" id="Phobius"/>
    </source>
</evidence>
<evidence type="ECO:0000256" key="8">
    <source>
        <dbReference type="ARBA" id="ARBA00023040"/>
    </source>
</evidence>
<comment type="function">
    <text evidence="14">Receptor for interleukin-8 which is a powerful neutrophil chemotactic factor. Binding of IL-8 to the receptor causes activation of neutrophils. This response is mediated via a G-protein that activates a phosphatidylinositol-calcium second messenger system. Binds to IL-8 with high affinity. Also binds with high affinity to CXCL3, GRO/MGSA and NAP-2.</text>
</comment>
<evidence type="ECO:0000256" key="5">
    <source>
        <dbReference type="ARBA" id="ARBA00022553"/>
    </source>
</evidence>
<feature type="transmembrane region" description="Helical" evidence="18">
    <location>
        <begin position="395"/>
        <end position="416"/>
    </location>
</feature>
<dbReference type="EMBL" id="MU554589">
    <property type="protein sequence ID" value="KAI5615424.1"/>
    <property type="molecule type" value="Genomic_DNA"/>
</dbReference>
<evidence type="ECO:0000256" key="14">
    <source>
        <dbReference type="ARBA" id="ARBA00025505"/>
    </source>
</evidence>
<protein>
    <recommendedName>
        <fullName evidence="2">C-X-C chemokine receptor type 2</fullName>
    </recommendedName>
    <alternativeName>
        <fullName evidence="15">High affinity interleukin-8 receptor B</fullName>
    </alternativeName>
</protein>
<keyword evidence="9 18" id="KW-0472">Membrane</keyword>
<keyword evidence="11 17" id="KW-0675">Receptor</keyword>
<sequence>ILFVHIFLLAIPGNITVGLVILWNLRFLSPSDIYLFHLIIADLLMALTLPFFSTSLILGWVFGDAMCKLISVVKEANFYTSILFLVCISVDRYMVIVRAMEARKVQRFMCTWVVCVVVWIVGILLSLPALYNNAHYVKGNDLQICAESYESDIADEWRIANRLMRHLLGFLLPLCIMLTCYGLTVARLLRTRGFQRQRAMKVIAAVMVAFLLCWMPFNLATMVDTLLRAKLMENGCQAQHAVSLAMFVTQSLALLHCCVNPLLYAFVGEKFRKRFFQMIQKTRPIERSTPSRSTSYNDFHSFIPCSNSLDDINSIGVVISYIVVSFFGLTGNTLVMFVVCTMKSHRRPTDIYLMHLAIADLLFSLTLPIWAMYIKESNWVFGTFMCKLVSGVQEMAVYSGVFLLACISIDRYMAIVKATQFFSKQHNLVKIVCGFVWLGATLLSIPIMVQREAIEINGYNMQHCYENITENTEDWRLGLRVVRHVVGFFLPLMVMTVCYSCTIGTLSKARNSQKHKAMRVILCVVLAFVICWLPNNVAELIDTLMRAGLIKDTCKSRDALNLTMYITQVLAFMHCAINPILYAFVGKKFR</sequence>
<dbReference type="GO" id="GO:0016493">
    <property type="term" value="F:C-C chemokine receptor activity"/>
    <property type="evidence" value="ECO:0007669"/>
    <property type="project" value="TreeGrafter"/>
</dbReference>
<dbReference type="GO" id="GO:0019722">
    <property type="term" value="P:calcium-mediated signaling"/>
    <property type="evidence" value="ECO:0007669"/>
    <property type="project" value="TreeGrafter"/>
</dbReference>
<feature type="transmembrane region" description="Helical" evidence="18">
    <location>
        <begin position="485"/>
        <end position="506"/>
    </location>
</feature>
<keyword evidence="5" id="KW-0597">Phosphoprotein</keyword>
<evidence type="ECO:0000256" key="12">
    <source>
        <dbReference type="ARBA" id="ARBA00023180"/>
    </source>
</evidence>
<keyword evidence="8 17" id="KW-0297">G-protein coupled receptor</keyword>
<organism evidence="20 21">
    <name type="scientific">Silurus asotus</name>
    <name type="common">Amur catfish</name>
    <name type="synonym">Parasilurus asotus</name>
    <dbReference type="NCBI Taxonomy" id="30991"/>
    <lineage>
        <taxon>Eukaryota</taxon>
        <taxon>Metazoa</taxon>
        <taxon>Chordata</taxon>
        <taxon>Craniata</taxon>
        <taxon>Vertebrata</taxon>
        <taxon>Euteleostomi</taxon>
        <taxon>Actinopterygii</taxon>
        <taxon>Neopterygii</taxon>
        <taxon>Teleostei</taxon>
        <taxon>Ostariophysi</taxon>
        <taxon>Siluriformes</taxon>
        <taxon>Siluridae</taxon>
        <taxon>Silurus</taxon>
    </lineage>
</organism>
<evidence type="ECO:0000256" key="16">
    <source>
        <dbReference type="ARBA" id="ARBA00034130"/>
    </source>
</evidence>
<evidence type="ECO:0000256" key="17">
    <source>
        <dbReference type="RuleBase" id="RU000688"/>
    </source>
</evidence>
<reference evidence="20" key="1">
    <citation type="submission" date="2018-07" db="EMBL/GenBank/DDBJ databases">
        <title>Comparative genomics of catfishes provides insights into carnivory and benthic adaptation.</title>
        <authorList>
            <person name="Zhang Y."/>
            <person name="Wang D."/>
            <person name="Peng Z."/>
            <person name="Zheng S."/>
            <person name="Shao F."/>
            <person name="Tao W."/>
        </authorList>
    </citation>
    <scope>NUCLEOTIDE SEQUENCE</scope>
    <source>
        <strain evidence="20">Chongqing</strain>
    </source>
</reference>
<evidence type="ECO:0000256" key="2">
    <source>
        <dbReference type="ARBA" id="ARBA00020033"/>
    </source>
</evidence>
<dbReference type="PRINTS" id="PR00427">
    <property type="entry name" value="INTRLEUKIN8R"/>
</dbReference>
<comment type="caution">
    <text evidence="20">The sequence shown here is derived from an EMBL/GenBank/DDBJ whole genome shotgun (WGS) entry which is preliminary data.</text>
</comment>
<comment type="subunit">
    <text evidence="16">Interacts with IL8. Interacts with GNAI2.</text>
</comment>
<dbReference type="InterPro" id="IPR000174">
    <property type="entry name" value="Chemokine_CXCR_1/2"/>
</dbReference>
<dbReference type="Proteomes" id="UP001205998">
    <property type="component" value="Unassembled WGS sequence"/>
</dbReference>
<evidence type="ECO:0000313" key="20">
    <source>
        <dbReference type="EMBL" id="KAI5615424.1"/>
    </source>
</evidence>
<evidence type="ECO:0000256" key="1">
    <source>
        <dbReference type="ARBA" id="ARBA00004651"/>
    </source>
</evidence>
<evidence type="ECO:0000256" key="9">
    <source>
        <dbReference type="ARBA" id="ARBA00023136"/>
    </source>
</evidence>
<proteinExistence type="inferred from homology"/>
<keyword evidence="21" id="KW-1185">Reference proteome</keyword>
<feature type="transmembrane region" description="Helical" evidence="18">
    <location>
        <begin position="352"/>
        <end position="375"/>
    </location>
</feature>
<dbReference type="GO" id="GO:0007204">
    <property type="term" value="P:positive regulation of cytosolic calcium ion concentration"/>
    <property type="evidence" value="ECO:0007669"/>
    <property type="project" value="TreeGrafter"/>
</dbReference>
<dbReference type="PANTHER" id="PTHR10489:SF689">
    <property type="entry name" value="C-X-C CHEMOKINE RECEPTOR TYPE 2"/>
    <property type="match status" value="1"/>
</dbReference>
<evidence type="ECO:0000313" key="21">
    <source>
        <dbReference type="Proteomes" id="UP001205998"/>
    </source>
</evidence>
<evidence type="ECO:0000256" key="15">
    <source>
        <dbReference type="ARBA" id="ARBA00033468"/>
    </source>
</evidence>
<dbReference type="PROSITE" id="PS00237">
    <property type="entry name" value="G_PROTEIN_RECEP_F1_1"/>
    <property type="match status" value="2"/>
</dbReference>
<feature type="transmembrane region" description="Helical" evidence="18">
    <location>
        <begin position="202"/>
        <end position="223"/>
    </location>
</feature>
<feature type="transmembrane region" description="Helical" evidence="18">
    <location>
        <begin position="6"/>
        <end position="23"/>
    </location>
</feature>
<evidence type="ECO:0000256" key="7">
    <source>
        <dbReference type="ARBA" id="ARBA00022989"/>
    </source>
</evidence>
<dbReference type="SUPFAM" id="SSF81321">
    <property type="entry name" value="Family A G protein-coupled receptor-like"/>
    <property type="match status" value="2"/>
</dbReference>
<name>A0AAD5AEU2_SILAS</name>
<keyword evidence="13 17" id="KW-0807">Transducer</keyword>
<keyword evidence="12" id="KW-0325">Glycoprotein</keyword>
<comment type="similarity">
    <text evidence="17">Belongs to the G-protein coupled receptor 1 family.</text>
</comment>
<dbReference type="InterPro" id="IPR017452">
    <property type="entry name" value="GPCR_Rhodpsn_7TM"/>
</dbReference>
<dbReference type="InterPro" id="IPR000276">
    <property type="entry name" value="GPCR_Rhodpsn"/>
</dbReference>
<feature type="transmembrane region" description="Helical" evidence="18">
    <location>
        <begin position="35"/>
        <end position="58"/>
    </location>
</feature>
<evidence type="ECO:0000259" key="19">
    <source>
        <dbReference type="PROSITE" id="PS50262"/>
    </source>
</evidence>
<feature type="transmembrane region" description="Helical" evidence="18">
    <location>
        <begin position="428"/>
        <end position="449"/>
    </location>
</feature>
<keyword evidence="4" id="KW-0145">Chemotaxis</keyword>
<keyword evidence="7 18" id="KW-1133">Transmembrane helix</keyword>
<dbReference type="PANTHER" id="PTHR10489">
    <property type="entry name" value="CELL ADHESION MOLECULE"/>
    <property type="match status" value="1"/>
</dbReference>
<dbReference type="GO" id="GO:0006955">
    <property type="term" value="P:immune response"/>
    <property type="evidence" value="ECO:0007669"/>
    <property type="project" value="TreeGrafter"/>
</dbReference>
<dbReference type="GO" id="GO:0009897">
    <property type="term" value="C:external side of plasma membrane"/>
    <property type="evidence" value="ECO:0007669"/>
    <property type="project" value="TreeGrafter"/>
</dbReference>
<evidence type="ECO:0000256" key="10">
    <source>
        <dbReference type="ARBA" id="ARBA00023157"/>
    </source>
</evidence>
<dbReference type="GO" id="GO:0019957">
    <property type="term" value="F:C-C chemokine binding"/>
    <property type="evidence" value="ECO:0007669"/>
    <property type="project" value="TreeGrafter"/>
</dbReference>
<dbReference type="GO" id="GO:0016494">
    <property type="term" value="F:C-X-C chemokine receptor activity"/>
    <property type="evidence" value="ECO:0007669"/>
    <property type="project" value="InterPro"/>
</dbReference>
<comment type="subcellular location">
    <subcellularLocation>
        <location evidence="1">Cell membrane</location>
        <topology evidence="1">Multi-pass membrane protein</topology>
    </subcellularLocation>
</comment>
<dbReference type="InterPro" id="IPR050119">
    <property type="entry name" value="CCR1-9-like"/>
</dbReference>
<feature type="domain" description="G-protein coupled receptors family 1 profile" evidence="19">
    <location>
        <begin position="331"/>
        <end position="582"/>
    </location>
</feature>
<evidence type="ECO:0000256" key="6">
    <source>
        <dbReference type="ARBA" id="ARBA00022692"/>
    </source>
</evidence>
<dbReference type="Gene3D" id="1.20.1070.10">
    <property type="entry name" value="Rhodopsin 7-helix transmembrane proteins"/>
    <property type="match status" value="2"/>
</dbReference>
<gene>
    <name evidence="20" type="ORF">C0J50_0105</name>
</gene>
<dbReference type="AlphaFoldDB" id="A0AAD5AEU2"/>
<dbReference type="PROSITE" id="PS50262">
    <property type="entry name" value="G_PROTEIN_RECEP_F1_2"/>
    <property type="match status" value="2"/>
</dbReference>
<evidence type="ECO:0000256" key="13">
    <source>
        <dbReference type="ARBA" id="ARBA00023224"/>
    </source>
</evidence>
<feature type="non-terminal residue" evidence="20">
    <location>
        <position position="1"/>
    </location>
</feature>
<dbReference type="FunFam" id="1.20.1070.10:FF:000324">
    <property type="entry name" value="Uncharacterized protein"/>
    <property type="match status" value="1"/>
</dbReference>
<feature type="transmembrane region" description="Helical" evidence="18">
    <location>
        <begin position="565"/>
        <end position="585"/>
    </location>
</feature>
<feature type="non-terminal residue" evidence="20">
    <location>
        <position position="590"/>
    </location>
</feature>
<feature type="transmembrane region" description="Helical" evidence="18">
    <location>
        <begin position="167"/>
        <end position="190"/>
    </location>
</feature>
<feature type="domain" description="G-protein coupled receptors family 1 profile" evidence="19">
    <location>
        <begin position="13"/>
        <end position="264"/>
    </location>
</feature>
<evidence type="ECO:0000256" key="4">
    <source>
        <dbReference type="ARBA" id="ARBA00022500"/>
    </source>
</evidence>
<feature type="transmembrane region" description="Helical" evidence="18">
    <location>
        <begin position="518"/>
        <end position="535"/>
    </location>
</feature>
<dbReference type="GO" id="GO:0030593">
    <property type="term" value="P:neutrophil chemotaxis"/>
    <property type="evidence" value="ECO:0007669"/>
    <property type="project" value="TreeGrafter"/>
</dbReference>
<feature type="transmembrane region" description="Helical" evidence="18">
    <location>
        <begin position="318"/>
        <end position="340"/>
    </location>
</feature>